<feature type="coiled-coil region" evidence="6">
    <location>
        <begin position="440"/>
        <end position="481"/>
    </location>
</feature>
<sequence>MIAAVGEEDWRDKFERLREDHGSLRKKHEDLKEELKRQATKIRSTDHASNLVDGVSHHEYMRSLFNENQALVSKCRSLELRLARVHAKTTGAASTPKASSRASKSVKTKHAAVQVDAMDDAGGQIGEPHAAAALLVAALRHRLDELEGDLMRLTQENEMLLAEYHAIPSTDERSGHVHVARVEASMAFDMTLLEQKYTDLEAQLCAAKTVHAQTMAQMEIVVRDNLALKADVARFRGISIESDAKDRTIHALRDEVLRLRNDALRLHDAVDHLSSRPFNNPDAALNLQTLILQLADMEGQVEVLTAQLANEAHHARLLTQAKKTLQARVAALESQLHATVRAEEALRLQSQETQLQLDMTAFQLRLAQDPTNDLLVDALARATKAAFTPSKVSFLDDYESSLLPSSDETLRHVRAATLSVEVAKHQHAATVAQVLNEDLVDEVRRLRQQHESEVAFWKAQAAATNSRLRAAKSRMRQLQAAQQQRQYPVRKPPASISNEWNELVVVLGPLTDVALALTSVFLVVDYGDFESQLSPVVQPATSSLEFAVSFKCIVDDAFFASIHLGLELHVLDQRQSLVGMGLLHLEPLLASASGRLQTHVSLVHVTSGSHVASVIIDAQLQTPVDALYHATIGASPSTITTTAVTDVLYELTIVSVLLTNGRSGEIVYSFLGFDQVVVPFATDDASSSTDYVTLLATRRFPVQQSARLVHFMRSYVLQLSMWDVPSIHAPHRRLVGTAQLPCASIPCTLSLAIDAPTDTPTTIGRFCVHLTTLGPGRRLAPDRAANWFAALRLQFRERCDVRAVALVLFADARFVLFRNRAMQTNDPSGWRHDDNSMDAKEWRHYLMTLSTPDQAVCVRLVMQTKWEATWLAVEHHVRMAARGHRQVLDEVASNSIHMTWAALRPIFDAIVRQERQR</sequence>
<keyword evidence="5" id="KW-0966">Cell projection</keyword>
<dbReference type="GO" id="GO:0035869">
    <property type="term" value="C:ciliary transition zone"/>
    <property type="evidence" value="ECO:0007669"/>
    <property type="project" value="TreeGrafter"/>
</dbReference>
<dbReference type="EMBL" id="CAADRA010007559">
    <property type="protein sequence ID" value="VFU02029.1"/>
    <property type="molecule type" value="Genomic_DNA"/>
</dbReference>
<dbReference type="InterPro" id="IPR031139">
    <property type="entry name" value="RPGRIP1_fam"/>
</dbReference>
<dbReference type="GO" id="GO:0005856">
    <property type="term" value="C:cytoskeleton"/>
    <property type="evidence" value="ECO:0007669"/>
    <property type="project" value="UniProtKB-ARBA"/>
</dbReference>
<evidence type="ECO:0000313" key="10">
    <source>
        <dbReference type="EMBL" id="VFU02029.1"/>
    </source>
</evidence>
<evidence type="ECO:0000256" key="1">
    <source>
        <dbReference type="ARBA" id="ARBA00004138"/>
    </source>
</evidence>
<feature type="region of interest" description="Disordered" evidence="7">
    <location>
        <begin position="87"/>
        <end position="107"/>
    </location>
</feature>
<feature type="coiled-coil region" evidence="6">
    <location>
        <begin position="287"/>
        <end position="335"/>
    </location>
</feature>
<keyword evidence="3 6" id="KW-0175">Coiled coil</keyword>
<organism evidence="10 11">
    <name type="scientific">Aphanomyces stellatus</name>
    <dbReference type="NCBI Taxonomy" id="120398"/>
    <lineage>
        <taxon>Eukaryota</taxon>
        <taxon>Sar</taxon>
        <taxon>Stramenopiles</taxon>
        <taxon>Oomycota</taxon>
        <taxon>Saprolegniomycetes</taxon>
        <taxon>Saprolegniales</taxon>
        <taxon>Verrucalvaceae</taxon>
        <taxon>Aphanomyces</taxon>
    </lineage>
</organism>
<dbReference type="PANTHER" id="PTHR14240:SF1">
    <property type="entry name" value="PROTEIN FANTOM-RELATED"/>
    <property type="match status" value="1"/>
</dbReference>
<dbReference type="EMBL" id="VJMH01007533">
    <property type="protein sequence ID" value="KAF0682453.1"/>
    <property type="molecule type" value="Genomic_DNA"/>
</dbReference>
<dbReference type="SUPFAM" id="SSF49562">
    <property type="entry name" value="C2 domain (Calcium/lipid-binding domain, CaLB)"/>
    <property type="match status" value="1"/>
</dbReference>
<protein>
    <submittedName>
        <fullName evidence="10">Aste57867_25405 protein</fullName>
    </submittedName>
</protein>
<keyword evidence="4" id="KW-0969">Cilium</keyword>
<evidence type="ECO:0000256" key="7">
    <source>
        <dbReference type="SAM" id="MobiDB-lite"/>
    </source>
</evidence>
<feature type="domain" description="RPGR-interacting protein 1 first C2" evidence="8">
    <location>
        <begin position="518"/>
        <end position="623"/>
    </location>
</feature>
<keyword evidence="11" id="KW-1185">Reference proteome</keyword>
<proteinExistence type="inferred from homology"/>
<evidence type="ECO:0000259" key="8">
    <source>
        <dbReference type="Pfam" id="PF11618"/>
    </source>
</evidence>
<dbReference type="AlphaFoldDB" id="A0A485LSY5"/>
<reference evidence="10 11" key="1">
    <citation type="submission" date="2019-03" db="EMBL/GenBank/DDBJ databases">
        <authorList>
            <person name="Gaulin E."/>
            <person name="Dumas B."/>
        </authorList>
    </citation>
    <scope>NUCLEOTIDE SEQUENCE [LARGE SCALE GENOMIC DNA]</scope>
    <source>
        <strain evidence="10">CBS 568.67</strain>
    </source>
</reference>
<evidence type="ECO:0000256" key="2">
    <source>
        <dbReference type="ARBA" id="ARBA00006042"/>
    </source>
</evidence>
<evidence type="ECO:0000313" key="11">
    <source>
        <dbReference type="Proteomes" id="UP000332933"/>
    </source>
</evidence>
<reference evidence="9" key="2">
    <citation type="submission" date="2019-06" db="EMBL/GenBank/DDBJ databases">
        <title>Genomics analysis of Aphanomyces spp. identifies a new class of oomycete effector associated with host adaptation.</title>
        <authorList>
            <person name="Gaulin E."/>
        </authorList>
    </citation>
    <scope>NUCLEOTIDE SEQUENCE</scope>
    <source>
        <strain evidence="9">CBS 578.67</strain>
    </source>
</reference>
<dbReference type="GO" id="GO:1905515">
    <property type="term" value="P:non-motile cilium assembly"/>
    <property type="evidence" value="ECO:0007669"/>
    <property type="project" value="TreeGrafter"/>
</dbReference>
<evidence type="ECO:0000256" key="3">
    <source>
        <dbReference type="ARBA" id="ARBA00023054"/>
    </source>
</evidence>
<feature type="coiled-coil region" evidence="6">
    <location>
        <begin position="136"/>
        <end position="163"/>
    </location>
</feature>
<dbReference type="InterPro" id="IPR035892">
    <property type="entry name" value="C2_domain_sf"/>
</dbReference>
<evidence type="ECO:0000256" key="5">
    <source>
        <dbReference type="ARBA" id="ARBA00023273"/>
    </source>
</evidence>
<dbReference type="Proteomes" id="UP000332933">
    <property type="component" value="Unassembled WGS sequence"/>
</dbReference>
<dbReference type="InterPro" id="IPR021656">
    <property type="entry name" value="C2-C2_1"/>
</dbReference>
<dbReference type="Pfam" id="PF11618">
    <property type="entry name" value="C2-C2_1"/>
    <property type="match status" value="1"/>
</dbReference>
<feature type="coiled-coil region" evidence="6">
    <location>
        <begin position="14"/>
        <end position="45"/>
    </location>
</feature>
<dbReference type="Gene3D" id="2.60.40.150">
    <property type="entry name" value="C2 domain"/>
    <property type="match status" value="1"/>
</dbReference>
<feature type="compositionally biased region" description="Polar residues" evidence="7">
    <location>
        <begin position="91"/>
        <end position="103"/>
    </location>
</feature>
<evidence type="ECO:0000313" key="9">
    <source>
        <dbReference type="EMBL" id="KAF0682453.1"/>
    </source>
</evidence>
<evidence type="ECO:0000256" key="6">
    <source>
        <dbReference type="SAM" id="Coils"/>
    </source>
</evidence>
<comment type="subcellular location">
    <subcellularLocation>
        <location evidence="1">Cell projection</location>
        <location evidence="1">Cilium</location>
    </subcellularLocation>
</comment>
<dbReference type="OrthoDB" id="69018at2759"/>
<name>A0A485LSY5_9STRA</name>
<comment type="similarity">
    <text evidence="2">Belongs to the RPGRIP1 family.</text>
</comment>
<gene>
    <name evidence="10" type="primary">Aste57867_25405</name>
    <name evidence="9" type="ORF">As57867_025326</name>
    <name evidence="10" type="ORF">ASTE57867_25405</name>
</gene>
<dbReference type="PANTHER" id="PTHR14240">
    <property type="entry name" value="RETINITIS PIGMENTOSA GTPASE REGULATOR-INTERACTING PROTEIN"/>
    <property type="match status" value="1"/>
</dbReference>
<accession>A0A485LSY5</accession>
<evidence type="ECO:0000256" key="4">
    <source>
        <dbReference type="ARBA" id="ARBA00023069"/>
    </source>
</evidence>